<gene>
    <name evidence="1" type="ORF">J7I43_18850</name>
</gene>
<dbReference type="Proteomes" id="UP000679126">
    <property type="component" value="Unassembled WGS sequence"/>
</dbReference>
<dbReference type="EMBL" id="JAGHKP010000003">
    <property type="protein sequence ID" value="MBO9154293.1"/>
    <property type="molecule type" value="Genomic_DNA"/>
</dbReference>
<accession>A0ABS3YHX4</accession>
<evidence type="ECO:0000313" key="2">
    <source>
        <dbReference type="Proteomes" id="UP000679126"/>
    </source>
</evidence>
<dbReference type="PROSITE" id="PS51257">
    <property type="entry name" value="PROKAR_LIPOPROTEIN"/>
    <property type="match status" value="1"/>
</dbReference>
<proteinExistence type="predicted"/>
<organism evidence="1 2">
    <name type="scientific">Chitinophaga chungangae</name>
    <dbReference type="NCBI Taxonomy" id="2821488"/>
    <lineage>
        <taxon>Bacteria</taxon>
        <taxon>Pseudomonadati</taxon>
        <taxon>Bacteroidota</taxon>
        <taxon>Chitinophagia</taxon>
        <taxon>Chitinophagales</taxon>
        <taxon>Chitinophagaceae</taxon>
        <taxon>Chitinophaga</taxon>
    </lineage>
</organism>
<evidence type="ECO:0008006" key="3">
    <source>
        <dbReference type="Google" id="ProtNLM"/>
    </source>
</evidence>
<dbReference type="RefSeq" id="WP_209147412.1">
    <property type="nucleotide sequence ID" value="NZ_JAGHKP010000003.1"/>
</dbReference>
<protein>
    <recommendedName>
        <fullName evidence="3">Gliding motility-associated C-terminal domain-containing protein</fullName>
    </recommendedName>
</protein>
<evidence type="ECO:0000313" key="1">
    <source>
        <dbReference type="EMBL" id="MBO9154293.1"/>
    </source>
</evidence>
<comment type="caution">
    <text evidence="1">The sequence shown here is derived from an EMBL/GenBank/DDBJ whole genome shotgun (WGS) entry which is preliminary data.</text>
</comment>
<keyword evidence="2" id="KW-1185">Reference proteome</keyword>
<sequence>MKVYIVAIALLAAISCSRDPQVEYNRTQGQVTSNTFTYVPRAGQVNTMDIKFSLENSCSIFDSFESHRDGDTLIIKVWGLTPKDVGCTKEIRYHTKPFKYAFPAPGTYYLKFARNNGLWHRDTVTVLP</sequence>
<reference evidence="2" key="1">
    <citation type="submission" date="2021-03" db="EMBL/GenBank/DDBJ databases">
        <title>Assistant Professor.</title>
        <authorList>
            <person name="Huq M.A."/>
        </authorList>
    </citation>
    <scope>NUCLEOTIDE SEQUENCE [LARGE SCALE GENOMIC DNA]</scope>
    <source>
        <strain evidence="2">MAH-28</strain>
    </source>
</reference>
<name>A0ABS3YHX4_9BACT</name>